<sequence>MSIIMSSAPLEEEDEFEMQLRQEELARLAKEEGETLSHGLTYTDEDGTVMEWDPERRAYFPKIDTDFLAQYQMNYGINYGDTSDLTEEQKQAQYNEYWKNYYDVISKEQPALPKLDEEGNEVEEEKVEGDSKPENKSQPAPEAAATKEQIGDPTSDEHYEYNLYYFGQEYADAYRDYYRQHPDAEVLPDFISQRTSAAPQTDNKKKKKEAKGEKRKENPAEVGWFEINPESSTQLYVTGLPLDITEDEFKDVLSKCGLIMFDPLTKKPKFKLYKDRDGNLKGDGLCTYIKPESVNLALQILDGMDIRGNKISVERAKFEMKGEFDPSKKKKKLNNKAKQKLKERQQKLFDWRPDKLPFQRAKHERIVILKNMFNIREFEENPALINELRAEVREECQKFGEVTKVALYDRNPEGVMSVTFKEPEEADKCIAALNGRWFAQNRVVAFTHDGKTKYDVVETEEERAKRLQDWEAYLEGKKKKEAEEEAERVAVTEEMGDEVAVVPEETETESLGFNPNDGGDMTASDSNDSLVLARSGQDDNIESSDLASVDS</sequence>
<keyword evidence="17" id="KW-0508">mRNA splicing</keyword>
<evidence type="ECO:0000256" key="17">
    <source>
        <dbReference type="ARBA" id="ARBA00023187"/>
    </source>
</evidence>
<keyword evidence="6" id="KW-0597">Phosphoprotein</keyword>
<organism evidence="25 26">
    <name type="scientific">Biomphalaria glabrata</name>
    <name type="common">Bloodfluke planorb</name>
    <name type="synonym">Freshwater snail</name>
    <dbReference type="NCBI Taxonomy" id="6526"/>
    <lineage>
        <taxon>Eukaryota</taxon>
        <taxon>Metazoa</taxon>
        <taxon>Spiralia</taxon>
        <taxon>Lophotrochozoa</taxon>
        <taxon>Mollusca</taxon>
        <taxon>Gastropoda</taxon>
        <taxon>Heterobranchia</taxon>
        <taxon>Euthyneura</taxon>
        <taxon>Panpulmonata</taxon>
        <taxon>Hygrophila</taxon>
        <taxon>Lymnaeoidea</taxon>
        <taxon>Planorbidae</taxon>
        <taxon>Biomphalaria</taxon>
    </lineage>
</organism>
<keyword evidence="10" id="KW-0227">DNA damage</keyword>
<keyword evidence="9" id="KW-0677">Repeat</keyword>
<feature type="compositionally biased region" description="Basic and acidic residues" evidence="23">
    <location>
        <begin position="210"/>
        <end position="219"/>
    </location>
</feature>
<dbReference type="InterPro" id="IPR012677">
    <property type="entry name" value="Nucleotide-bd_a/b_plait_sf"/>
</dbReference>
<reference evidence="26" key="1">
    <citation type="submission" date="2025-08" db="UniProtKB">
        <authorList>
            <consortium name="RefSeq"/>
        </authorList>
    </citation>
    <scope>IDENTIFICATION</scope>
</reference>
<comment type="subcellular location">
    <subcellularLocation>
        <location evidence="2">Chromosome</location>
    </subcellularLocation>
    <subcellularLocation>
        <location evidence="1">Nucleus</location>
    </subcellularLocation>
</comment>
<evidence type="ECO:0000256" key="5">
    <source>
        <dbReference type="ARBA" id="ARBA00022499"/>
    </source>
</evidence>
<evidence type="ECO:0000256" key="7">
    <source>
        <dbReference type="ARBA" id="ARBA00022664"/>
    </source>
</evidence>
<accession>A0A9W3AJX8</accession>
<dbReference type="OrthoDB" id="10258585at2759"/>
<evidence type="ECO:0000256" key="15">
    <source>
        <dbReference type="ARBA" id="ARBA00023159"/>
    </source>
</evidence>
<feature type="region of interest" description="Disordered" evidence="23">
    <location>
        <begin position="477"/>
        <end position="551"/>
    </location>
</feature>
<dbReference type="SUPFAM" id="SSF54928">
    <property type="entry name" value="RNA-binding domain, RBD"/>
    <property type="match status" value="1"/>
</dbReference>
<dbReference type="GO" id="GO:0005694">
    <property type="term" value="C:chromosome"/>
    <property type="evidence" value="ECO:0007669"/>
    <property type="project" value="UniProtKB-SubCell"/>
</dbReference>
<evidence type="ECO:0000256" key="13">
    <source>
        <dbReference type="ARBA" id="ARBA00022990"/>
    </source>
</evidence>
<evidence type="ECO:0000256" key="1">
    <source>
        <dbReference type="ARBA" id="ARBA00004123"/>
    </source>
</evidence>
<evidence type="ECO:0000256" key="20">
    <source>
        <dbReference type="ARBA" id="ARBA00062124"/>
    </source>
</evidence>
<dbReference type="GO" id="GO:0000398">
    <property type="term" value="P:mRNA splicing, via spliceosome"/>
    <property type="evidence" value="ECO:0007669"/>
    <property type="project" value="InterPro"/>
</dbReference>
<evidence type="ECO:0000256" key="4">
    <source>
        <dbReference type="ARBA" id="ARBA00022454"/>
    </source>
</evidence>
<dbReference type="PROSITE" id="PS50102">
    <property type="entry name" value="RRM"/>
    <property type="match status" value="2"/>
</dbReference>
<evidence type="ECO:0000256" key="6">
    <source>
        <dbReference type="ARBA" id="ARBA00022553"/>
    </source>
</evidence>
<dbReference type="CDD" id="cd12281">
    <property type="entry name" value="RRM1_TatSF1_like"/>
    <property type="match status" value="1"/>
</dbReference>
<keyword evidence="13" id="KW-0007">Acetylation</keyword>
<evidence type="ECO:0000256" key="19">
    <source>
        <dbReference type="ARBA" id="ARBA00023242"/>
    </source>
</evidence>
<evidence type="ECO:0000313" key="25">
    <source>
        <dbReference type="Proteomes" id="UP001165740"/>
    </source>
</evidence>
<keyword evidence="19" id="KW-0539">Nucleus</keyword>
<name>A0A9W3AJX8_BIOGL</name>
<evidence type="ECO:0000256" key="18">
    <source>
        <dbReference type="ARBA" id="ARBA00023204"/>
    </source>
</evidence>
<evidence type="ECO:0000256" key="8">
    <source>
        <dbReference type="ARBA" id="ARBA00022728"/>
    </source>
</evidence>
<feature type="domain" description="RRM" evidence="24">
    <location>
        <begin position="233"/>
        <end position="318"/>
    </location>
</feature>
<dbReference type="FunFam" id="3.30.70.330:FF:000202">
    <property type="entry name" value="HIV Tat-specific factor 1"/>
    <property type="match status" value="1"/>
</dbReference>
<evidence type="ECO:0000256" key="2">
    <source>
        <dbReference type="ARBA" id="ARBA00004286"/>
    </source>
</evidence>
<feature type="region of interest" description="Disordered" evidence="23">
    <location>
        <begin position="111"/>
        <end position="155"/>
    </location>
</feature>
<evidence type="ECO:0000256" key="22">
    <source>
        <dbReference type="PROSITE-ProRule" id="PRU00176"/>
    </source>
</evidence>
<dbReference type="GO" id="GO:0006281">
    <property type="term" value="P:DNA repair"/>
    <property type="evidence" value="ECO:0007669"/>
    <property type="project" value="UniProtKB-KW"/>
</dbReference>
<evidence type="ECO:0000256" key="14">
    <source>
        <dbReference type="ARBA" id="ARBA00023015"/>
    </source>
</evidence>
<evidence type="ECO:0000256" key="16">
    <source>
        <dbReference type="ARBA" id="ARBA00023163"/>
    </source>
</evidence>
<dbReference type="GO" id="GO:0005684">
    <property type="term" value="C:U2-type spliceosomal complex"/>
    <property type="evidence" value="ECO:0007669"/>
    <property type="project" value="TreeGrafter"/>
</dbReference>
<evidence type="ECO:0000259" key="24">
    <source>
        <dbReference type="PROSITE" id="PS50102"/>
    </source>
</evidence>
<dbReference type="RefSeq" id="XP_055887418.1">
    <property type="nucleotide sequence ID" value="XM_056031443.1"/>
</dbReference>
<keyword evidence="11" id="KW-0832">Ubl conjugation</keyword>
<comment type="subunit">
    <text evidence="20">Component of the 17S U2 SnRNP complex, a ribonucleoprotein complex that contains small nuclear RNA (snRNA) U2 and a number of specific proteins. Within the 17S U2 SnRNP complex, interacts (via UHM region) directly with SF3B1. Component of a complex which is at least composed of HTATSF1/Tat-SF1, the P-TEFb complex components CDK9 and CCNT1, RNA polymerase II, SUPT5H, and NCL/nucleolin. Interacts with GTF2F2/RAP30 and POLR2A. Interacts with TCERG1/CA150. Interacts with (poly-ADP-ribosylated) RPA1; promoting HTATSF1 recruitment to DNA damage sites. Interacts (when phosphorylated) with TOPBP1; promoting recruitment of TOPBP1 to DNA damage sites during S-phase.</text>
</comment>
<evidence type="ECO:0000256" key="11">
    <source>
        <dbReference type="ARBA" id="ARBA00022843"/>
    </source>
</evidence>
<evidence type="ECO:0000256" key="21">
    <source>
        <dbReference type="ARBA" id="ARBA00073773"/>
    </source>
</evidence>
<keyword evidence="12 22" id="KW-0694">RNA-binding</keyword>
<evidence type="ECO:0000256" key="9">
    <source>
        <dbReference type="ARBA" id="ARBA00022737"/>
    </source>
</evidence>
<dbReference type="CDD" id="cd12282">
    <property type="entry name" value="RRM2_TatSF1_like"/>
    <property type="match status" value="1"/>
</dbReference>
<keyword evidence="8" id="KW-0747">Spliceosome</keyword>
<keyword evidence="18" id="KW-0234">DNA repair</keyword>
<dbReference type="FunFam" id="3.30.70.330:FF:000105">
    <property type="entry name" value="HIV Tat-specific factor 1 homolog"/>
    <property type="match status" value="1"/>
</dbReference>
<evidence type="ECO:0000256" key="3">
    <source>
        <dbReference type="ARBA" id="ARBA00007747"/>
    </source>
</evidence>
<dbReference type="SMART" id="SM00360">
    <property type="entry name" value="RRM"/>
    <property type="match status" value="2"/>
</dbReference>
<feature type="domain" description="RRM" evidence="24">
    <location>
        <begin position="365"/>
        <end position="451"/>
    </location>
</feature>
<evidence type="ECO:0000313" key="26">
    <source>
        <dbReference type="RefSeq" id="XP_055887418.1"/>
    </source>
</evidence>
<feature type="region of interest" description="Disordered" evidence="23">
    <location>
        <begin position="194"/>
        <end position="219"/>
    </location>
</feature>
<protein>
    <recommendedName>
        <fullName evidence="21">17S U2 SnRNP complex component HTATSF1</fullName>
    </recommendedName>
</protein>
<gene>
    <name evidence="26" type="primary">LOC106050590</name>
</gene>
<dbReference type="Gene3D" id="3.30.70.330">
    <property type="match status" value="2"/>
</dbReference>
<dbReference type="InterPro" id="IPR000504">
    <property type="entry name" value="RRM_dom"/>
</dbReference>
<evidence type="ECO:0000256" key="10">
    <source>
        <dbReference type="ARBA" id="ARBA00022763"/>
    </source>
</evidence>
<evidence type="ECO:0000256" key="12">
    <source>
        <dbReference type="ARBA" id="ARBA00022884"/>
    </source>
</evidence>
<dbReference type="Pfam" id="PF00076">
    <property type="entry name" value="RRM_1"/>
    <property type="match status" value="2"/>
</dbReference>
<dbReference type="InterPro" id="IPR034392">
    <property type="entry name" value="TatSF1-like_RRM1"/>
</dbReference>
<dbReference type="PANTHER" id="PTHR15608:SF0">
    <property type="entry name" value="HIV TAT-SPECIFIC FACTOR 1"/>
    <property type="match status" value="1"/>
</dbReference>
<keyword evidence="16" id="KW-0804">Transcription</keyword>
<dbReference type="OMA" id="NHPDGVM"/>
<dbReference type="GO" id="GO:0005686">
    <property type="term" value="C:U2 snRNP"/>
    <property type="evidence" value="ECO:0007669"/>
    <property type="project" value="TreeGrafter"/>
</dbReference>
<comment type="similarity">
    <text evidence="3">Belongs to the HTATSF1 family.</text>
</comment>
<keyword evidence="5" id="KW-1017">Isopeptide bond</keyword>
<dbReference type="InterPro" id="IPR035979">
    <property type="entry name" value="RBD_domain_sf"/>
</dbReference>
<dbReference type="InterPro" id="IPR034393">
    <property type="entry name" value="TatSF1-like"/>
</dbReference>
<keyword evidence="14" id="KW-0805">Transcription regulation</keyword>
<dbReference type="AlphaFoldDB" id="A0A9W3AJX8"/>
<keyword evidence="15" id="KW-0010">Activator</keyword>
<dbReference type="Proteomes" id="UP001165740">
    <property type="component" value="Chromosome 6"/>
</dbReference>
<evidence type="ECO:0000256" key="23">
    <source>
        <dbReference type="SAM" id="MobiDB-lite"/>
    </source>
</evidence>
<feature type="compositionally biased region" description="Basic and acidic residues" evidence="23">
    <location>
        <begin position="477"/>
        <end position="491"/>
    </location>
</feature>
<dbReference type="GeneID" id="106050590"/>
<feature type="compositionally biased region" description="Acidic residues" evidence="23">
    <location>
        <begin position="118"/>
        <end position="127"/>
    </location>
</feature>
<keyword evidence="25" id="KW-1185">Reference proteome</keyword>
<keyword evidence="4" id="KW-0158">Chromosome</keyword>
<dbReference type="GO" id="GO:0003723">
    <property type="term" value="F:RNA binding"/>
    <property type="evidence" value="ECO:0007669"/>
    <property type="project" value="UniProtKB-UniRule"/>
</dbReference>
<dbReference type="PANTHER" id="PTHR15608">
    <property type="entry name" value="SPLICING FACTOR U2AF-ASSOCIATED PROTEIN 2"/>
    <property type="match status" value="1"/>
</dbReference>
<keyword evidence="7" id="KW-0507">mRNA processing</keyword>
<proteinExistence type="inferred from homology"/>